<proteinExistence type="predicted"/>
<organism evidence="2 3">
    <name type="scientific">Hyphococcus aureus</name>
    <dbReference type="NCBI Taxonomy" id="2666033"/>
    <lineage>
        <taxon>Bacteria</taxon>
        <taxon>Pseudomonadati</taxon>
        <taxon>Pseudomonadota</taxon>
        <taxon>Alphaproteobacteria</taxon>
        <taxon>Parvularculales</taxon>
        <taxon>Parvularculaceae</taxon>
        <taxon>Hyphococcus</taxon>
    </lineage>
</organism>
<name>A0ABW1L1G7_9PROT</name>
<keyword evidence="1" id="KW-0472">Membrane</keyword>
<feature type="transmembrane region" description="Helical" evidence="1">
    <location>
        <begin position="87"/>
        <end position="105"/>
    </location>
</feature>
<comment type="caution">
    <text evidence="2">The sequence shown here is derived from an EMBL/GenBank/DDBJ whole genome shotgun (WGS) entry which is preliminary data.</text>
</comment>
<reference evidence="2 3" key="1">
    <citation type="submission" date="2024-09" db="EMBL/GenBank/DDBJ databases">
        <authorList>
            <person name="Zhang Z.-H."/>
        </authorList>
    </citation>
    <scope>NUCLEOTIDE SEQUENCE [LARGE SCALE GENOMIC DNA]</scope>
    <source>
        <strain evidence="2 3">HHTR114</strain>
    </source>
</reference>
<evidence type="ECO:0000313" key="2">
    <source>
        <dbReference type="EMBL" id="MFC6037316.1"/>
    </source>
</evidence>
<accession>A0ABW1L1G7</accession>
<keyword evidence="1" id="KW-0812">Transmembrane</keyword>
<keyword evidence="1" id="KW-1133">Transmembrane helix</keyword>
<evidence type="ECO:0000256" key="1">
    <source>
        <dbReference type="SAM" id="Phobius"/>
    </source>
</evidence>
<feature type="transmembrane region" description="Helical" evidence="1">
    <location>
        <begin position="42"/>
        <end position="67"/>
    </location>
</feature>
<sequence length="109" mass="11437">MSSDPIENALKADFEALTDRLERDRFAERILFKLGAQRRARLGVVAFAGGLGAAFAASQFTGVVSALARTLGAAATPELTSAGLSPYFLAAFMLGGALVATTLVLRQDF</sequence>
<dbReference type="RefSeq" id="WP_379881287.1">
    <property type="nucleotide sequence ID" value="NZ_JBHPON010000003.1"/>
</dbReference>
<protein>
    <submittedName>
        <fullName evidence="2">Uncharacterized protein</fullName>
    </submittedName>
</protein>
<evidence type="ECO:0000313" key="3">
    <source>
        <dbReference type="Proteomes" id="UP001596116"/>
    </source>
</evidence>
<dbReference type="Proteomes" id="UP001596116">
    <property type="component" value="Unassembled WGS sequence"/>
</dbReference>
<keyword evidence="3" id="KW-1185">Reference proteome</keyword>
<gene>
    <name evidence="2" type="ORF">ACFMB1_17290</name>
</gene>
<dbReference type="EMBL" id="JBHPON010000003">
    <property type="protein sequence ID" value="MFC6037316.1"/>
    <property type="molecule type" value="Genomic_DNA"/>
</dbReference>